<evidence type="ECO:0000256" key="1">
    <source>
        <dbReference type="SAM" id="MobiDB-lite"/>
    </source>
</evidence>
<dbReference type="AlphaFoldDB" id="A0A1G6GEF9"/>
<gene>
    <name evidence="2" type="ORF">SAMN05192581_10882</name>
</gene>
<reference evidence="2 3" key="1">
    <citation type="submission" date="2016-10" db="EMBL/GenBank/DDBJ databases">
        <authorList>
            <person name="de Groot N.N."/>
        </authorList>
    </citation>
    <scope>NUCLEOTIDE SEQUENCE [LARGE SCALE GENOMIC DNA]</scope>
    <source>
        <strain evidence="2 3">NLAE-zl-C500</strain>
    </source>
</reference>
<organism evidence="2 3">
    <name type="scientific">Bacteroides ovatus</name>
    <dbReference type="NCBI Taxonomy" id="28116"/>
    <lineage>
        <taxon>Bacteria</taxon>
        <taxon>Pseudomonadati</taxon>
        <taxon>Bacteroidota</taxon>
        <taxon>Bacteroidia</taxon>
        <taxon>Bacteroidales</taxon>
        <taxon>Bacteroidaceae</taxon>
        <taxon>Bacteroides</taxon>
    </lineage>
</organism>
<protein>
    <submittedName>
        <fullName evidence="2">Uncharacterized protein</fullName>
    </submittedName>
</protein>
<proteinExistence type="predicted"/>
<feature type="compositionally biased region" description="Basic and acidic residues" evidence="1">
    <location>
        <begin position="22"/>
        <end position="39"/>
    </location>
</feature>
<dbReference type="EMBL" id="FMYE01000088">
    <property type="protein sequence ID" value="SDB79556.1"/>
    <property type="molecule type" value="Genomic_DNA"/>
</dbReference>
<name>A0A1G6GEF9_BACOV</name>
<accession>A0A1G6GEF9</accession>
<sequence>MIHRKAVNNRKLINKRHKERNNRKSGDSPEKATAIMHEK</sequence>
<dbReference type="Proteomes" id="UP000183670">
    <property type="component" value="Unassembled WGS sequence"/>
</dbReference>
<feature type="region of interest" description="Disordered" evidence="1">
    <location>
        <begin position="1"/>
        <end position="39"/>
    </location>
</feature>
<evidence type="ECO:0000313" key="2">
    <source>
        <dbReference type="EMBL" id="SDB79556.1"/>
    </source>
</evidence>
<feature type="compositionally biased region" description="Basic residues" evidence="1">
    <location>
        <begin position="1"/>
        <end position="21"/>
    </location>
</feature>
<evidence type="ECO:0000313" key="3">
    <source>
        <dbReference type="Proteomes" id="UP000183670"/>
    </source>
</evidence>